<organism evidence="1 2">
    <name type="scientific">Candidatus Francisella endociliophora</name>
    <dbReference type="NCBI Taxonomy" id="653937"/>
    <lineage>
        <taxon>Bacteria</taxon>
        <taxon>Pseudomonadati</taxon>
        <taxon>Pseudomonadota</taxon>
        <taxon>Gammaproteobacteria</taxon>
        <taxon>Thiotrichales</taxon>
        <taxon>Francisellaceae</taxon>
        <taxon>Francisella</taxon>
    </lineage>
</organism>
<gene>
    <name evidence="1" type="ORF">LO80_06880</name>
</gene>
<evidence type="ECO:0000313" key="2">
    <source>
        <dbReference type="Proteomes" id="UP000029672"/>
    </source>
</evidence>
<reference evidence="1 2" key="1">
    <citation type="submission" date="2014-10" db="EMBL/GenBank/DDBJ databases">
        <title>Whole genome sequence of Francisella endociliophora strain FSC1006, isolated from a laboratory culture of the marine ciliate Euplotes raikovi.</title>
        <authorList>
            <person name="Granberg M."/>
            <person name="Backman S."/>
            <person name="Lundmark E."/>
            <person name="Nilsson E."/>
            <person name="Karlsson E."/>
            <person name="Thelaus J."/>
            <person name="Ohrman C."/>
            <person name="Larkeryd A."/>
            <person name="Stenberg P."/>
        </authorList>
    </citation>
    <scope>NUCLEOTIDE SEQUENCE [LARGE SCALE GENOMIC DNA]</scope>
    <source>
        <strain evidence="1 2">FSC1006</strain>
    </source>
</reference>
<accession>A0A097EQ63</accession>
<dbReference type="HOGENOM" id="CLU_1882724_0_0_6"/>
<name>A0A097EQ63_9GAMM</name>
<keyword evidence="2" id="KW-1185">Reference proteome</keyword>
<protein>
    <recommendedName>
        <fullName evidence="3">Lipoprotein</fullName>
    </recommendedName>
</protein>
<dbReference type="AlphaFoldDB" id="A0A097EQ63"/>
<dbReference type="EMBL" id="CP009574">
    <property type="protein sequence ID" value="AIT09714.1"/>
    <property type="molecule type" value="Genomic_DNA"/>
</dbReference>
<dbReference type="STRING" id="1547445.LO80_06880"/>
<sequence length="140" mass="15849">MKMKLIGFVIIAVVAMTGCMPFLGGNFVARDGKFESNGGIHTLEMQQGTTIKQVYKAIKKTIKEHPNDFEIKADNYGDEKATVWTFSNKYNHHITFYAMKRNGLVYLGISIGEQGQAKENMKEFYKLEDMVLDSLGNNQK</sequence>
<dbReference type="KEGG" id="frf:LO80_06880"/>
<evidence type="ECO:0000313" key="1">
    <source>
        <dbReference type="EMBL" id="AIT09714.1"/>
    </source>
</evidence>
<evidence type="ECO:0008006" key="3">
    <source>
        <dbReference type="Google" id="ProtNLM"/>
    </source>
</evidence>
<dbReference type="Proteomes" id="UP000029672">
    <property type="component" value="Chromosome"/>
</dbReference>
<proteinExistence type="predicted"/>
<dbReference type="PROSITE" id="PS51257">
    <property type="entry name" value="PROKAR_LIPOPROTEIN"/>
    <property type="match status" value="1"/>
</dbReference>